<protein>
    <submittedName>
        <fullName evidence="1">Uncharacterized protein</fullName>
    </submittedName>
</protein>
<dbReference type="Proteomes" id="UP000193396">
    <property type="component" value="Unassembled WGS sequence"/>
</dbReference>
<comment type="caution">
    <text evidence="1">The sequence shown here is derived from an EMBL/GenBank/DDBJ whole genome shotgun (WGS) entry which is preliminary data.</text>
</comment>
<keyword evidence="2" id="KW-1185">Reference proteome</keyword>
<name>A0A1Y2L6B3_9PROT</name>
<organism evidence="1 2">
    <name type="scientific">Thalassospira alkalitolerans</name>
    <dbReference type="NCBI Taxonomy" id="1293890"/>
    <lineage>
        <taxon>Bacteria</taxon>
        <taxon>Pseudomonadati</taxon>
        <taxon>Pseudomonadota</taxon>
        <taxon>Alphaproteobacteria</taxon>
        <taxon>Rhodospirillales</taxon>
        <taxon>Thalassospiraceae</taxon>
        <taxon>Thalassospira</taxon>
    </lineage>
</organism>
<dbReference type="EMBL" id="JFKB01000022">
    <property type="protein sequence ID" value="OSQ43822.1"/>
    <property type="molecule type" value="Genomic_DNA"/>
</dbReference>
<proteinExistence type="predicted"/>
<accession>A0A1Y2L6B3</accession>
<sequence length="61" mass="6726">MTTNIVPVPLPYGGGTGTFSPFVYPYDRRSAINKRRLLIVTSTVVLVSARLASPEERFTLV</sequence>
<dbReference type="RefSeq" id="WP_085620904.1">
    <property type="nucleotide sequence ID" value="NZ_CAXBPE010000026.1"/>
</dbReference>
<reference evidence="1 2" key="1">
    <citation type="submission" date="2014-03" db="EMBL/GenBank/DDBJ databases">
        <title>The draft genome sequence of Thalassospira alkalitolerans JCM 18968.</title>
        <authorList>
            <person name="Lai Q."/>
            <person name="Shao Z."/>
        </authorList>
    </citation>
    <scope>NUCLEOTIDE SEQUENCE [LARGE SCALE GENOMIC DNA]</scope>
    <source>
        <strain evidence="1 2">JCM 18968</strain>
    </source>
</reference>
<gene>
    <name evidence="1" type="ORF">TALK_19845</name>
</gene>
<evidence type="ECO:0000313" key="2">
    <source>
        <dbReference type="Proteomes" id="UP000193396"/>
    </source>
</evidence>
<evidence type="ECO:0000313" key="1">
    <source>
        <dbReference type="EMBL" id="OSQ43822.1"/>
    </source>
</evidence>
<dbReference type="AlphaFoldDB" id="A0A1Y2L6B3"/>